<keyword evidence="2" id="KW-0812">Transmembrane</keyword>
<keyword evidence="2" id="KW-1133">Transmembrane helix</keyword>
<evidence type="ECO:0000313" key="4">
    <source>
        <dbReference type="EMBL" id="KAG6949788.1"/>
    </source>
</evidence>
<reference evidence="4" key="1">
    <citation type="submission" date="2021-01" db="EMBL/GenBank/DDBJ databases">
        <title>Phytophthora aleatoria, a newly-described species from Pinus radiata is distinct from Phytophthora cactorum isolates based on comparative genomics.</title>
        <authorList>
            <person name="Mcdougal R."/>
            <person name="Panda P."/>
            <person name="Williams N."/>
            <person name="Studholme D.J."/>
        </authorList>
    </citation>
    <scope>NUCLEOTIDE SEQUENCE</scope>
    <source>
        <strain evidence="4">NZFS 3830</strain>
    </source>
</reference>
<dbReference type="AlphaFoldDB" id="A0A8T1U0A6"/>
<feature type="non-terminal residue" evidence="4">
    <location>
        <position position="1"/>
    </location>
</feature>
<feature type="compositionally biased region" description="Basic residues" evidence="1">
    <location>
        <begin position="84"/>
        <end position="99"/>
    </location>
</feature>
<feature type="transmembrane region" description="Helical" evidence="2">
    <location>
        <begin position="127"/>
        <end position="144"/>
    </location>
</feature>
<evidence type="ECO:0000256" key="2">
    <source>
        <dbReference type="SAM" id="Phobius"/>
    </source>
</evidence>
<name>A0A8T1U0A6_9STRA</name>
<feature type="region of interest" description="Disordered" evidence="1">
    <location>
        <begin position="84"/>
        <end position="103"/>
    </location>
</feature>
<keyword evidence="2" id="KW-0472">Membrane</keyword>
<dbReference type="InterPro" id="IPR004875">
    <property type="entry name" value="DDE_SF_endonuclease_dom"/>
</dbReference>
<protein>
    <recommendedName>
        <fullName evidence="3">DDE-1 domain-containing protein</fullName>
    </recommendedName>
</protein>
<comment type="caution">
    <text evidence="4">The sequence shown here is derived from an EMBL/GenBank/DDBJ whole genome shotgun (WGS) entry which is preliminary data.</text>
</comment>
<feature type="domain" description="DDE-1" evidence="3">
    <location>
        <begin position="18"/>
        <end position="81"/>
    </location>
</feature>
<dbReference type="GO" id="GO:0003676">
    <property type="term" value="F:nucleic acid binding"/>
    <property type="evidence" value="ECO:0007669"/>
    <property type="project" value="InterPro"/>
</dbReference>
<evidence type="ECO:0000259" key="3">
    <source>
        <dbReference type="Pfam" id="PF03184"/>
    </source>
</evidence>
<organism evidence="4 5">
    <name type="scientific">Phytophthora cactorum</name>
    <dbReference type="NCBI Taxonomy" id="29920"/>
    <lineage>
        <taxon>Eukaryota</taxon>
        <taxon>Sar</taxon>
        <taxon>Stramenopiles</taxon>
        <taxon>Oomycota</taxon>
        <taxon>Peronosporomycetes</taxon>
        <taxon>Peronosporales</taxon>
        <taxon>Peronosporaceae</taxon>
        <taxon>Phytophthora</taxon>
    </lineage>
</organism>
<accession>A0A8T1U0A6</accession>
<evidence type="ECO:0000256" key="1">
    <source>
        <dbReference type="SAM" id="MobiDB-lite"/>
    </source>
</evidence>
<proteinExistence type="predicted"/>
<evidence type="ECO:0000313" key="5">
    <source>
        <dbReference type="Proteomes" id="UP000688947"/>
    </source>
</evidence>
<dbReference type="EMBL" id="JAENGZ010001205">
    <property type="protein sequence ID" value="KAG6949788.1"/>
    <property type="molecule type" value="Genomic_DNA"/>
</dbReference>
<dbReference type="Proteomes" id="UP000688947">
    <property type="component" value="Unassembled WGS sequence"/>
</dbReference>
<gene>
    <name evidence="4" type="ORF">JG687_00014627</name>
</gene>
<dbReference type="Pfam" id="PF03184">
    <property type="entry name" value="DDE_1"/>
    <property type="match status" value="1"/>
</dbReference>
<dbReference type="OrthoDB" id="129077at2759"/>
<sequence>WTLECGTSTCVPYLHILEASVLLVDNLDCHVSDESETTVKNELGSILQDLPKNSTSVCQPLDVSIMGPMKAKLKELWLPERPHHSNLTRRENRKRRQTRGWRQSCRPLKRWSRLTQKRSRRRSTKRFFVSFSKCSYLFILVEIVNPDSHTNLARFFSKSR</sequence>